<protein>
    <recommendedName>
        <fullName evidence="1">N-acetyltransferase domain-containing protein</fullName>
    </recommendedName>
</protein>
<dbReference type="Pfam" id="PF13508">
    <property type="entry name" value="Acetyltransf_7"/>
    <property type="match status" value="1"/>
</dbReference>
<dbReference type="Proteomes" id="UP000034491">
    <property type="component" value="Unassembled WGS sequence"/>
</dbReference>
<comment type="caution">
    <text evidence="2">The sequence shown here is derived from an EMBL/GenBank/DDBJ whole genome shotgun (WGS) entry which is preliminary data.</text>
</comment>
<dbReference type="STRING" id="1549748.WH95_12270"/>
<evidence type="ECO:0000313" key="3">
    <source>
        <dbReference type="Proteomes" id="UP000034491"/>
    </source>
</evidence>
<dbReference type="OrthoDB" id="7585366at2"/>
<feature type="domain" description="N-acetyltransferase" evidence="1">
    <location>
        <begin position="3"/>
        <end position="151"/>
    </location>
</feature>
<keyword evidence="3" id="KW-1185">Reference proteome</keyword>
<dbReference type="EMBL" id="LANI01000018">
    <property type="protein sequence ID" value="KKJ76576.1"/>
    <property type="molecule type" value="Genomic_DNA"/>
</dbReference>
<gene>
    <name evidence="2" type="ORF">WH95_12270</name>
</gene>
<dbReference type="GO" id="GO:0016747">
    <property type="term" value="F:acyltransferase activity, transferring groups other than amino-acyl groups"/>
    <property type="evidence" value="ECO:0007669"/>
    <property type="project" value="InterPro"/>
</dbReference>
<name>A0A0M2R4I0_9PROT</name>
<sequence>MSLSFRTASPSDLEKLITIRIAAMKESLTNVGRFDPERARERFASKFQPERTTLVLRRKQIIGFYVLFAKDDHLWLDHLYIDPTTQGSGVGSAVMKKIVDISCREKLPIKLCALKESRANNFYQKHRFKHTHSEDWDHYYTRSYLMEISPN</sequence>
<reference evidence="2 3" key="1">
    <citation type="submission" date="2015-03" db="EMBL/GenBank/DDBJ databases">
        <title>Genome sequence of Kiloniella sp. P1-1, isolated from the gut microflora of Pacific white shrimp, Penaeus vannamei.</title>
        <authorList>
            <person name="Shao Z."/>
            <person name="Wang L."/>
            <person name="Li X."/>
        </authorList>
    </citation>
    <scope>NUCLEOTIDE SEQUENCE [LARGE SCALE GENOMIC DNA]</scope>
    <source>
        <strain evidence="2 3">P1-1</strain>
    </source>
</reference>
<evidence type="ECO:0000259" key="1">
    <source>
        <dbReference type="PROSITE" id="PS51186"/>
    </source>
</evidence>
<dbReference type="CDD" id="cd04301">
    <property type="entry name" value="NAT_SF"/>
    <property type="match status" value="1"/>
</dbReference>
<proteinExistence type="predicted"/>
<evidence type="ECO:0000313" key="2">
    <source>
        <dbReference type="EMBL" id="KKJ76576.1"/>
    </source>
</evidence>
<organism evidence="2 3">
    <name type="scientific">Kiloniella litopenaei</name>
    <dbReference type="NCBI Taxonomy" id="1549748"/>
    <lineage>
        <taxon>Bacteria</taxon>
        <taxon>Pseudomonadati</taxon>
        <taxon>Pseudomonadota</taxon>
        <taxon>Alphaproteobacteria</taxon>
        <taxon>Rhodospirillales</taxon>
        <taxon>Kiloniellaceae</taxon>
        <taxon>Kiloniella</taxon>
    </lineage>
</organism>
<dbReference type="PROSITE" id="PS51186">
    <property type="entry name" value="GNAT"/>
    <property type="match status" value="1"/>
</dbReference>
<accession>A0A0M2R4I0</accession>
<dbReference type="AlphaFoldDB" id="A0A0M2R4I0"/>
<dbReference type="SUPFAM" id="SSF55729">
    <property type="entry name" value="Acyl-CoA N-acyltransferases (Nat)"/>
    <property type="match status" value="1"/>
</dbReference>
<dbReference type="InterPro" id="IPR000182">
    <property type="entry name" value="GNAT_dom"/>
</dbReference>
<dbReference type="InterPro" id="IPR016181">
    <property type="entry name" value="Acyl_CoA_acyltransferase"/>
</dbReference>
<dbReference type="Gene3D" id="3.40.630.30">
    <property type="match status" value="1"/>
</dbReference>
<dbReference type="RefSeq" id="WP_046507601.1">
    <property type="nucleotide sequence ID" value="NZ_LANI01000018.1"/>
</dbReference>